<feature type="transmembrane region" description="Helical" evidence="7">
    <location>
        <begin position="51"/>
        <end position="73"/>
    </location>
</feature>
<keyword evidence="4 7" id="KW-0812">Transmembrane</keyword>
<accession>A0A3P1T3F9</accession>
<feature type="domain" description="Major facilitator superfamily (MFS) profile" evidence="8">
    <location>
        <begin position="17"/>
        <end position="427"/>
    </location>
</feature>
<dbReference type="PANTHER" id="PTHR43045">
    <property type="entry name" value="SHIKIMATE TRANSPORTER"/>
    <property type="match status" value="1"/>
</dbReference>
<dbReference type="Gene3D" id="1.20.1250.20">
    <property type="entry name" value="MFS general substrate transporter like domains"/>
    <property type="match status" value="2"/>
</dbReference>
<reference evidence="9 10" key="1">
    <citation type="submission" date="2018-11" db="EMBL/GenBank/DDBJ databases">
        <title>Genomes From Bacteria Associated with the Canine Oral Cavity: a Test Case for Automated Genome-Based Taxonomic Assignment.</title>
        <authorList>
            <person name="Coil D.A."/>
            <person name="Jospin G."/>
            <person name="Darling A.E."/>
            <person name="Wallis C."/>
            <person name="Davis I.J."/>
            <person name="Harris S."/>
            <person name="Eisen J.A."/>
            <person name="Holcombe L.J."/>
            <person name="O'Flynn C."/>
        </authorList>
    </citation>
    <scope>NUCLEOTIDE SEQUENCE [LARGE SCALE GENOMIC DNA]</scope>
    <source>
        <strain evidence="9 10">OH887_COT-365</strain>
    </source>
</reference>
<organism evidence="9 10">
    <name type="scientific">Arachnia propionica</name>
    <dbReference type="NCBI Taxonomy" id="1750"/>
    <lineage>
        <taxon>Bacteria</taxon>
        <taxon>Bacillati</taxon>
        <taxon>Actinomycetota</taxon>
        <taxon>Actinomycetes</taxon>
        <taxon>Propionibacteriales</taxon>
        <taxon>Propionibacteriaceae</taxon>
        <taxon>Arachnia</taxon>
    </lineage>
</organism>
<dbReference type="PROSITE" id="PS50850">
    <property type="entry name" value="MFS"/>
    <property type="match status" value="1"/>
</dbReference>
<feature type="transmembrane region" description="Helical" evidence="7">
    <location>
        <begin position="186"/>
        <end position="208"/>
    </location>
</feature>
<dbReference type="CDD" id="cd17316">
    <property type="entry name" value="MFS_SV2_like"/>
    <property type="match status" value="1"/>
</dbReference>
<protein>
    <submittedName>
        <fullName evidence="9">MFS transporter</fullName>
    </submittedName>
</protein>
<feature type="transmembrane region" description="Helical" evidence="7">
    <location>
        <begin position="151"/>
        <end position="180"/>
    </location>
</feature>
<dbReference type="EMBL" id="RQZG01000015">
    <property type="protein sequence ID" value="RRD03890.1"/>
    <property type="molecule type" value="Genomic_DNA"/>
</dbReference>
<dbReference type="GO" id="GO:0022857">
    <property type="term" value="F:transmembrane transporter activity"/>
    <property type="evidence" value="ECO:0007669"/>
    <property type="project" value="InterPro"/>
</dbReference>
<feature type="transmembrane region" description="Helical" evidence="7">
    <location>
        <begin position="332"/>
        <end position="358"/>
    </location>
</feature>
<evidence type="ECO:0000313" key="10">
    <source>
        <dbReference type="Proteomes" id="UP000280819"/>
    </source>
</evidence>
<sequence>MAVTTAPTRLPAAGRAALKGGVWGNYVDQLHIFLPVTALAPALPMLAGEQAITATVSFVVMATLLGRPIGAMVFGRVSDRLGRTVTTKIAIAGTAVCTLLIAAVPTHHLLGAWTMWLIIVLRFLGGAFLAGEYTSAIPLAMEWSRPRGRGLVSGLIMSMSPWAQATIAFVTLTQLTLFGLAHYGTWGWRVSFAAGGIASLVMLGYYSAHVADAPVYRRHARSPDAPAGLAEILVGSWRRAFWQMFGLMTGLWFMTNVVVLLLARRLVSSLALTSDAVAMVMGWAAVAQAIFMAVAGHLSSRTGRRRFLVAWGLTAAVIAPMLWWATMHVRELVWVAVSAALLQVFTVCGYGPIGAYLCERFPTRVRATGYGTAYSLSIIVPALHPYYLPGLENRLGHDGAPMALLVLGGALVALCGALGPRLSPAELDADVETVADQRSS</sequence>
<evidence type="ECO:0000259" key="8">
    <source>
        <dbReference type="PROSITE" id="PS50850"/>
    </source>
</evidence>
<proteinExistence type="predicted"/>
<comment type="caution">
    <text evidence="9">The sequence shown here is derived from an EMBL/GenBank/DDBJ whole genome shotgun (WGS) entry which is preliminary data.</text>
</comment>
<keyword evidence="2" id="KW-0813">Transport</keyword>
<evidence type="ECO:0000256" key="4">
    <source>
        <dbReference type="ARBA" id="ARBA00022692"/>
    </source>
</evidence>
<dbReference type="InterPro" id="IPR011701">
    <property type="entry name" value="MFS"/>
</dbReference>
<dbReference type="AlphaFoldDB" id="A0A3P1T3F9"/>
<feature type="transmembrane region" description="Helical" evidence="7">
    <location>
        <begin position="276"/>
        <end position="295"/>
    </location>
</feature>
<gene>
    <name evidence="9" type="ORF">EII34_11935</name>
</gene>
<feature type="transmembrane region" description="Helical" evidence="7">
    <location>
        <begin position="307"/>
        <end position="326"/>
    </location>
</feature>
<feature type="transmembrane region" description="Helical" evidence="7">
    <location>
        <begin position="245"/>
        <end position="264"/>
    </location>
</feature>
<dbReference type="PANTHER" id="PTHR43045:SF4">
    <property type="entry name" value="TRANSPORTER YDFJ-RELATED"/>
    <property type="match status" value="1"/>
</dbReference>
<dbReference type="Pfam" id="PF07690">
    <property type="entry name" value="MFS_1"/>
    <property type="match status" value="1"/>
</dbReference>
<evidence type="ECO:0000256" key="1">
    <source>
        <dbReference type="ARBA" id="ARBA00004651"/>
    </source>
</evidence>
<feature type="transmembrane region" description="Helical" evidence="7">
    <location>
        <begin position="400"/>
        <end position="419"/>
    </location>
</feature>
<evidence type="ECO:0000313" key="9">
    <source>
        <dbReference type="EMBL" id="RRD03890.1"/>
    </source>
</evidence>
<dbReference type="InterPro" id="IPR036259">
    <property type="entry name" value="MFS_trans_sf"/>
</dbReference>
<dbReference type="Proteomes" id="UP000280819">
    <property type="component" value="Unassembled WGS sequence"/>
</dbReference>
<dbReference type="OrthoDB" id="8953821at2"/>
<evidence type="ECO:0000256" key="2">
    <source>
        <dbReference type="ARBA" id="ARBA00022448"/>
    </source>
</evidence>
<comment type="subcellular location">
    <subcellularLocation>
        <location evidence="1">Cell membrane</location>
        <topology evidence="1">Multi-pass membrane protein</topology>
    </subcellularLocation>
</comment>
<keyword evidence="3" id="KW-1003">Cell membrane</keyword>
<feature type="transmembrane region" description="Helical" evidence="7">
    <location>
        <begin position="370"/>
        <end position="388"/>
    </location>
</feature>
<evidence type="ECO:0000256" key="7">
    <source>
        <dbReference type="SAM" id="Phobius"/>
    </source>
</evidence>
<evidence type="ECO:0000256" key="5">
    <source>
        <dbReference type="ARBA" id="ARBA00022989"/>
    </source>
</evidence>
<name>A0A3P1T3F9_9ACTN</name>
<evidence type="ECO:0000256" key="3">
    <source>
        <dbReference type="ARBA" id="ARBA00022475"/>
    </source>
</evidence>
<dbReference type="GO" id="GO:0005886">
    <property type="term" value="C:plasma membrane"/>
    <property type="evidence" value="ECO:0007669"/>
    <property type="project" value="UniProtKB-SubCell"/>
</dbReference>
<dbReference type="InterPro" id="IPR020846">
    <property type="entry name" value="MFS_dom"/>
</dbReference>
<feature type="transmembrane region" description="Helical" evidence="7">
    <location>
        <begin position="110"/>
        <end position="130"/>
    </location>
</feature>
<dbReference type="RefSeq" id="WP_124845394.1">
    <property type="nucleotide sequence ID" value="NZ_RQZG01000015.1"/>
</dbReference>
<feature type="transmembrane region" description="Helical" evidence="7">
    <location>
        <begin position="85"/>
        <end position="104"/>
    </location>
</feature>
<keyword evidence="6 7" id="KW-0472">Membrane</keyword>
<keyword evidence="5 7" id="KW-1133">Transmembrane helix</keyword>
<evidence type="ECO:0000256" key="6">
    <source>
        <dbReference type="ARBA" id="ARBA00023136"/>
    </source>
</evidence>
<dbReference type="SUPFAM" id="SSF103473">
    <property type="entry name" value="MFS general substrate transporter"/>
    <property type="match status" value="1"/>
</dbReference>